<proteinExistence type="predicted"/>
<protein>
    <submittedName>
        <fullName evidence="2">ATP-binding protein</fullName>
    </submittedName>
</protein>
<comment type="caution">
    <text evidence="2">The sequence shown here is derived from an EMBL/GenBank/DDBJ whole genome shotgun (WGS) entry which is preliminary data.</text>
</comment>
<feature type="domain" description="HD-CE" evidence="1">
    <location>
        <begin position="34"/>
        <end position="321"/>
    </location>
</feature>
<keyword evidence="3" id="KW-1185">Reference proteome</keyword>
<dbReference type="GO" id="GO:0005524">
    <property type="term" value="F:ATP binding"/>
    <property type="evidence" value="ECO:0007669"/>
    <property type="project" value="UniProtKB-KW"/>
</dbReference>
<dbReference type="InterPro" id="IPR036890">
    <property type="entry name" value="HATPase_C_sf"/>
</dbReference>
<keyword evidence="2" id="KW-0067">ATP-binding</keyword>
<keyword evidence="2" id="KW-0547">Nucleotide-binding</keyword>
<reference evidence="2 3" key="1">
    <citation type="submission" date="2024-09" db="EMBL/GenBank/DDBJ databases">
        <authorList>
            <person name="Sun Q."/>
            <person name="Mori K."/>
        </authorList>
    </citation>
    <scope>NUCLEOTIDE SEQUENCE [LARGE SCALE GENOMIC DNA]</scope>
    <source>
        <strain evidence="2 3">NCAIM B.02415</strain>
    </source>
</reference>
<evidence type="ECO:0000313" key="3">
    <source>
        <dbReference type="Proteomes" id="UP001589828"/>
    </source>
</evidence>
<name>A0ABV6L2P9_9SPHI</name>
<gene>
    <name evidence="2" type="ORF">ACFFGT_04920</name>
</gene>
<dbReference type="InterPro" id="IPR056471">
    <property type="entry name" value="HD-CE"/>
</dbReference>
<dbReference type="PRINTS" id="PR00775">
    <property type="entry name" value="HEATSHOCK90"/>
</dbReference>
<dbReference type="Gene3D" id="3.30.565.10">
    <property type="entry name" value="Histidine kinase-like ATPase, C-terminal domain"/>
    <property type="match status" value="1"/>
</dbReference>
<dbReference type="Pfam" id="PF24391">
    <property type="entry name" value="HD-CE"/>
    <property type="match status" value="1"/>
</dbReference>
<dbReference type="InterPro" id="IPR020575">
    <property type="entry name" value="Hsp90_N"/>
</dbReference>
<dbReference type="RefSeq" id="WP_377021391.1">
    <property type="nucleotide sequence ID" value="NZ_JBHLTS010000015.1"/>
</dbReference>
<organism evidence="2 3">
    <name type="scientific">Mucilaginibacter angelicae</name>
    <dbReference type="NCBI Taxonomy" id="869718"/>
    <lineage>
        <taxon>Bacteria</taxon>
        <taxon>Pseudomonadati</taxon>
        <taxon>Bacteroidota</taxon>
        <taxon>Sphingobacteriia</taxon>
        <taxon>Sphingobacteriales</taxon>
        <taxon>Sphingobacteriaceae</taxon>
        <taxon>Mucilaginibacter</taxon>
    </lineage>
</organism>
<dbReference type="SUPFAM" id="SSF55874">
    <property type="entry name" value="ATPase domain of HSP90 chaperone/DNA topoisomerase II/histidine kinase"/>
    <property type="match status" value="1"/>
</dbReference>
<dbReference type="Proteomes" id="UP001589828">
    <property type="component" value="Unassembled WGS sequence"/>
</dbReference>
<accession>A0ABV6L2P9</accession>
<evidence type="ECO:0000313" key="2">
    <source>
        <dbReference type="EMBL" id="MFC0513527.1"/>
    </source>
</evidence>
<dbReference type="EMBL" id="JBHLTS010000015">
    <property type="protein sequence ID" value="MFC0513527.1"/>
    <property type="molecule type" value="Genomic_DNA"/>
</dbReference>
<evidence type="ECO:0000259" key="1">
    <source>
        <dbReference type="Pfam" id="PF24391"/>
    </source>
</evidence>
<sequence length="915" mass="106090">MKIIDNGPPLLKGIVYDAVSVFSEILTANNLYFFEEYTDHGINHINLVLKASAELITEDTFEFLSSEDITVLIIAVLLHDLGMHLQPLTLLKMIEGGYDDIRLEHLDNQTWSTLWNQFLQNAKKMNASERLKLFGKETVVIQNPTIEAPDQMSGTDRKLIGEFIRLNHPRIAHELALKGFYTNNKQFQQIISDKTPSHLVDLTGLLARSHGMNIRDTFQHLELFCGKTYKRPFGLHLIFLMIVLRLSDYFQIDAKRVSYIYFISKYFSTPFSLEEHNKHLQIIHLQQLDDDPETYYANATPTNSKYFLSLKKLFEAIQNEIDLCWAIHGEIYGLVRSEVPRIKIRRFQSNILSKEYAKRAAFVPEEMSFSLDRYVAALLAGPLYGHNLSCAVRELLQNSVDACLERELYETKRHNPYESVIKSEIFIQKEKYFLRITDNGKGMSLFEIKKYFLRVGASFRNSTEWRIEFLDDNGHYVLPRIGKFGIGILSAFLLGEEITVQTQSMFENSGYQFSTRNTDEQIEVLPFRQSEPGTTIIIPITNQKYKRLIKVESNEIPIDEWYYLEAPKIVFKFPEHKTSRVSIKHIPSMYDAKSSKWSKISINDYPAIFWSFNFLNGQHKAFFCNGIFVPNSSIAYNIDEFFTRKICISVFDTEGNLPLSIDRNSLTRDPGFEEIIKEDLFLDVLAELLSLDVVAEFVDGECNITASEFIHPAFEGIGGHRDYSNGWDDITQVVYHESGFTLNHSCFLKNIGVRNYLYIIKSLNKTEDLNLTIKSLPKDVLICISKGGENKVKKRLLSIEDQSDVSFFLKKEDQMLSNVWRGRGHSEYLQNFAIVNNGRRRKMQQSFFATNKDDIDFAVLSDVKIHDFPNIVFYERLIKKYLGDDIFIPYSKYERAKKFPYAFDQLNHRINDKKK</sequence>
<dbReference type="Pfam" id="PF13589">
    <property type="entry name" value="HATPase_c_3"/>
    <property type="match status" value="1"/>
</dbReference>